<proteinExistence type="predicted"/>
<keyword evidence="2" id="KW-1185">Reference proteome</keyword>
<evidence type="ECO:0000313" key="2">
    <source>
        <dbReference type="Proteomes" id="UP000269374"/>
    </source>
</evidence>
<sequence length="501" mass="58217">MSNLTQRENLASVEDYQYSGFSYLENDMLFVKDGKGLSPQPFDYSNHKKGIIKNKWIGYPNKNAMLATFAYKFNQFIHDNTKFKVSSKFNETNPHDPKYQVLEFASVESRLARNSSIDSTQNKYSDTRFFSENDRILTYTYRVNYKILAEKLYGITNNDEDWEFGKNKSQNAVKNINLMIIQKRVRDMLNRFLEIQSKDTFNRYFGDCTEQIFTEFSDSFRSSDSLGVLFFTEVEQPIDKSIDELFEKYQGIYDQGEYDLAQYDQKDGIPDDFDTDPISDTTTLWYAPFEVQSISSSSMRDDEFVEIEILIPNGVRYQNEAQIAWLDTKCRPYGSRLSLSDCECDGEYHFPATYQIDGMIQRGLPNGFAARVNFITKDGYKRVVKDKSLTILGTSSVKSFYKSCDSTVPTVIDTELKYQQPFIFKDDKSNQNFIACDLLNRKTHTPNIGSKNRVRYQFTKGITFELERYAYKNSAGNDNEKLDMSTQDINIGIICREVRYV</sequence>
<reference evidence="1 2" key="1">
    <citation type="submission" date="2018-09" db="EMBL/GenBank/DDBJ databases">
        <title>Genome sequencing of strain 1JSPR-7.</title>
        <authorList>
            <person name="Heo J."/>
            <person name="Kim S.-J."/>
            <person name="Kwon S.-W."/>
        </authorList>
    </citation>
    <scope>NUCLEOTIDE SEQUENCE [LARGE SCALE GENOMIC DNA]</scope>
    <source>
        <strain evidence="1 2">1JSPR-7</strain>
    </source>
</reference>
<dbReference type="KEGG" id="lact:D7I46_11995"/>
<protein>
    <submittedName>
        <fullName evidence="1">Uncharacterized protein</fullName>
    </submittedName>
</protein>
<dbReference type="Proteomes" id="UP000269374">
    <property type="component" value="Chromosome"/>
</dbReference>
<evidence type="ECO:0000313" key="1">
    <source>
        <dbReference type="EMBL" id="AYG01712.1"/>
    </source>
</evidence>
<dbReference type="EMBL" id="CP032627">
    <property type="protein sequence ID" value="AYG01712.1"/>
    <property type="molecule type" value="Genomic_DNA"/>
</dbReference>
<dbReference type="OrthoDB" id="9834363at2"/>
<dbReference type="AlphaFoldDB" id="A0A387BHQ2"/>
<name>A0A387BHQ2_9LACT</name>
<organism evidence="1 2">
    <name type="scientific">Lactococcus allomyrinae</name>
    <dbReference type="NCBI Taxonomy" id="2419773"/>
    <lineage>
        <taxon>Bacteria</taxon>
        <taxon>Bacillati</taxon>
        <taxon>Bacillota</taxon>
        <taxon>Bacilli</taxon>
        <taxon>Lactobacillales</taxon>
        <taxon>Streptococcaceae</taxon>
        <taxon>Lactococcus</taxon>
    </lineage>
</organism>
<dbReference type="RefSeq" id="WP_120773081.1">
    <property type="nucleotide sequence ID" value="NZ_CP032627.1"/>
</dbReference>
<accession>A0A387BHQ2</accession>
<gene>
    <name evidence="1" type="ORF">D7I46_11995</name>
</gene>